<reference evidence="1" key="1">
    <citation type="submission" date="2023-08" db="EMBL/GenBank/DDBJ databases">
        <authorList>
            <person name="Alioto T."/>
            <person name="Alioto T."/>
            <person name="Gomez Garrido J."/>
        </authorList>
    </citation>
    <scope>NUCLEOTIDE SEQUENCE</scope>
</reference>
<keyword evidence="2" id="KW-1185">Reference proteome</keyword>
<dbReference type="AlphaFoldDB" id="A0AA36AWR0"/>
<dbReference type="PANTHER" id="PTHR45913:SF5">
    <property type="entry name" value="GENERAL TRANSCRIPTION FACTOR II-I REPEAT DOMAIN-CONTAINING PROTEIN 2A-LIKE PROTEIN"/>
    <property type="match status" value="1"/>
</dbReference>
<name>A0AA36AWR0_OCTVU</name>
<evidence type="ECO:0000313" key="1">
    <source>
        <dbReference type="EMBL" id="CAI9722981.1"/>
    </source>
</evidence>
<proteinExistence type="predicted"/>
<evidence type="ECO:0000313" key="2">
    <source>
        <dbReference type="Proteomes" id="UP001162480"/>
    </source>
</evidence>
<protein>
    <submittedName>
        <fullName evidence="1">Uncharacterized protein</fullName>
    </submittedName>
</protein>
<dbReference type="EMBL" id="OX597818">
    <property type="protein sequence ID" value="CAI9722981.1"/>
    <property type="molecule type" value="Genomic_DNA"/>
</dbReference>
<sequence length="135" mass="15079">MVFKNSVAFSLSLDESTEIQHNPQLAEFIRYVSSDVTVKGAPLDLVAFKESIHGVDIKSTLDRNLKNADALLNKRFSVATHGAPAMVGKMYFNRYLKESLVKMLKTTVNIVRLFHKVKSGSFVAIPPVIICPYLH</sequence>
<dbReference type="PANTHER" id="PTHR45913">
    <property type="entry name" value="EPM2A-INTERACTING PROTEIN 1"/>
    <property type="match status" value="1"/>
</dbReference>
<organism evidence="1 2">
    <name type="scientific">Octopus vulgaris</name>
    <name type="common">Common octopus</name>
    <dbReference type="NCBI Taxonomy" id="6645"/>
    <lineage>
        <taxon>Eukaryota</taxon>
        <taxon>Metazoa</taxon>
        <taxon>Spiralia</taxon>
        <taxon>Lophotrochozoa</taxon>
        <taxon>Mollusca</taxon>
        <taxon>Cephalopoda</taxon>
        <taxon>Coleoidea</taxon>
        <taxon>Octopodiformes</taxon>
        <taxon>Octopoda</taxon>
        <taxon>Incirrata</taxon>
        <taxon>Octopodidae</taxon>
        <taxon>Octopus</taxon>
    </lineage>
</organism>
<dbReference type="Proteomes" id="UP001162480">
    <property type="component" value="Chromosome 5"/>
</dbReference>
<accession>A0AA36AWR0</accession>
<gene>
    <name evidence="1" type="ORF">OCTVUL_1B004973</name>
</gene>